<dbReference type="Gene3D" id="3.50.50.60">
    <property type="entry name" value="FAD/NAD(P)-binding domain"/>
    <property type="match status" value="1"/>
</dbReference>
<dbReference type="SUPFAM" id="SSF54373">
    <property type="entry name" value="FAD-linked reductases, C-terminal domain"/>
    <property type="match status" value="1"/>
</dbReference>
<evidence type="ECO:0000313" key="3">
    <source>
        <dbReference type="EMBL" id="MCV9388115.1"/>
    </source>
</evidence>
<evidence type="ECO:0000259" key="2">
    <source>
        <dbReference type="Pfam" id="PF01266"/>
    </source>
</evidence>
<dbReference type="SUPFAM" id="SSF51905">
    <property type="entry name" value="FAD/NAD(P)-binding domain"/>
    <property type="match status" value="1"/>
</dbReference>
<dbReference type="PANTHER" id="PTHR13847:SF289">
    <property type="entry name" value="GLYCINE OXIDASE"/>
    <property type="match status" value="1"/>
</dbReference>
<dbReference type="PANTHER" id="PTHR13847">
    <property type="entry name" value="SARCOSINE DEHYDROGENASE-RELATED"/>
    <property type="match status" value="1"/>
</dbReference>
<dbReference type="InterPro" id="IPR036188">
    <property type="entry name" value="FAD/NAD-bd_sf"/>
</dbReference>
<comment type="caution">
    <text evidence="3">The sequence shown here is derived from an EMBL/GenBank/DDBJ whole genome shotgun (WGS) entry which is preliminary data.</text>
</comment>
<keyword evidence="4" id="KW-1185">Reference proteome</keyword>
<protein>
    <submittedName>
        <fullName evidence="3">FAD-binding oxidoreductase</fullName>
    </submittedName>
</protein>
<evidence type="ECO:0000256" key="1">
    <source>
        <dbReference type="ARBA" id="ARBA00023002"/>
    </source>
</evidence>
<dbReference type="Proteomes" id="UP001300692">
    <property type="component" value="Unassembled WGS sequence"/>
</dbReference>
<accession>A0ABT3CWN3</accession>
<feature type="domain" description="FAD dependent oxidoreductase" evidence="2">
    <location>
        <begin position="3"/>
        <end position="326"/>
    </location>
</feature>
<gene>
    <name evidence="3" type="ORF">N7U62_15650</name>
</gene>
<dbReference type="EMBL" id="JAOYOD010000001">
    <property type="protein sequence ID" value="MCV9388115.1"/>
    <property type="molecule type" value="Genomic_DNA"/>
</dbReference>
<name>A0ABT3CWN3_9BACT</name>
<evidence type="ECO:0000313" key="4">
    <source>
        <dbReference type="Proteomes" id="UP001300692"/>
    </source>
</evidence>
<dbReference type="InterPro" id="IPR006076">
    <property type="entry name" value="FAD-dep_OxRdtase"/>
</dbReference>
<organism evidence="3 4">
    <name type="scientific">Reichenbachiella ulvae</name>
    <dbReference type="NCBI Taxonomy" id="2980104"/>
    <lineage>
        <taxon>Bacteria</taxon>
        <taxon>Pseudomonadati</taxon>
        <taxon>Bacteroidota</taxon>
        <taxon>Cytophagia</taxon>
        <taxon>Cytophagales</taxon>
        <taxon>Reichenbachiellaceae</taxon>
        <taxon>Reichenbachiella</taxon>
    </lineage>
</organism>
<keyword evidence="1" id="KW-0560">Oxidoreductase</keyword>
<dbReference type="Gene3D" id="3.30.9.10">
    <property type="entry name" value="D-Amino Acid Oxidase, subunit A, domain 2"/>
    <property type="match status" value="1"/>
</dbReference>
<sequence length="352" mass="40199">MKDFLIIGHGLAGAILSHNLLEQGFTVEVLDQPSNNHSSSVAAGLYNPVTGRKMVKTWAADHLFPFLEPYYKKLEAQLGASFLRPIGIYRPFFSYEDQNDWDMKQSEESYKPFISKIHKKGIESYDLHDEYGGLQLAQSGYVKIPDLLEANKKSLVQENSYQEAYFNPDKLEKTNAGFNYMGNDYKAVIYCNGLRVLQTDHFGWLPMKGVKGEVLEAKTAHQPETILNRGVFILPTDHDTTRIGSNYQNQFEDLLPSKKGQQEILDKLQKLSRAKYEILNTVAGVRPATKDRRPIIGKHPEYEHIYVFNGFGSKGVSLIPYFAQQFTAFLKENQPLWDEVNVSRFYSSYDSQ</sequence>
<reference evidence="3 4" key="1">
    <citation type="submission" date="2022-10" db="EMBL/GenBank/DDBJ databases">
        <title>Comparative genomics and taxonomic characterization of three novel marine species of genus Reichenbachiella exhibiting antioxidant and polysaccharide degradation activities.</title>
        <authorList>
            <person name="Muhammad N."/>
            <person name="Lee Y.-J."/>
            <person name="Ko J."/>
            <person name="Kim S.-G."/>
        </authorList>
    </citation>
    <scope>NUCLEOTIDE SEQUENCE [LARGE SCALE GENOMIC DNA]</scope>
    <source>
        <strain evidence="3 4">ABR2-5</strain>
    </source>
</reference>
<dbReference type="Pfam" id="PF01266">
    <property type="entry name" value="DAO"/>
    <property type="match status" value="1"/>
</dbReference>
<proteinExistence type="predicted"/>
<dbReference type="RefSeq" id="WP_264138943.1">
    <property type="nucleotide sequence ID" value="NZ_JAOYOD010000001.1"/>
</dbReference>